<dbReference type="eggNOG" id="COG0810">
    <property type="taxonomic scope" value="Bacteria"/>
</dbReference>
<dbReference type="Gene3D" id="3.30.1150.10">
    <property type="match status" value="1"/>
</dbReference>
<dbReference type="PROSITE" id="PS52015">
    <property type="entry name" value="TONB_CTD"/>
    <property type="match status" value="1"/>
</dbReference>
<keyword evidence="3" id="KW-1133">Transmembrane helix</keyword>
<protein>
    <recommendedName>
        <fullName evidence="6">TonB C-terminal domain-containing protein</fullName>
    </recommendedName>
</protein>
<dbReference type="GO" id="GO:0016020">
    <property type="term" value="C:membrane"/>
    <property type="evidence" value="ECO:0007669"/>
    <property type="project" value="UniProtKB-SubCell"/>
</dbReference>
<feature type="signal peptide" evidence="5">
    <location>
        <begin position="1"/>
        <end position="29"/>
    </location>
</feature>
<dbReference type="EMBL" id="BASZ01000002">
    <property type="protein sequence ID" value="GAD48378.1"/>
    <property type="molecule type" value="Genomic_DNA"/>
</dbReference>
<dbReference type="SUPFAM" id="SSF74653">
    <property type="entry name" value="TolA/TonB C-terminal domain"/>
    <property type="match status" value="1"/>
</dbReference>
<dbReference type="AlphaFoldDB" id="U3A0V0"/>
<keyword evidence="2" id="KW-0812">Transmembrane</keyword>
<evidence type="ECO:0000313" key="8">
    <source>
        <dbReference type="Proteomes" id="UP000016568"/>
    </source>
</evidence>
<evidence type="ECO:0000256" key="4">
    <source>
        <dbReference type="ARBA" id="ARBA00023136"/>
    </source>
</evidence>
<dbReference type="InterPro" id="IPR006260">
    <property type="entry name" value="TonB/TolA_C"/>
</dbReference>
<feature type="chain" id="PRO_5004637394" description="TonB C-terminal domain-containing protein" evidence="5">
    <location>
        <begin position="30"/>
        <end position="234"/>
    </location>
</feature>
<keyword evidence="4" id="KW-0472">Membrane</keyword>
<keyword evidence="8" id="KW-1185">Reference proteome</keyword>
<evidence type="ECO:0000256" key="1">
    <source>
        <dbReference type="ARBA" id="ARBA00004167"/>
    </source>
</evidence>
<dbReference type="Proteomes" id="UP000016568">
    <property type="component" value="Unassembled WGS sequence"/>
</dbReference>
<evidence type="ECO:0000313" key="7">
    <source>
        <dbReference type="EMBL" id="GAD48378.1"/>
    </source>
</evidence>
<reference evidence="7 8" key="1">
    <citation type="submission" date="2013-09" db="EMBL/GenBank/DDBJ databases">
        <title>Whole genome shotgun sequence of Novosphingobium tardaugens NBRC 16725.</title>
        <authorList>
            <person name="Isaki S."/>
            <person name="Hosoyama A."/>
            <person name="Tsuchikane K."/>
            <person name="Katsumata H."/>
            <person name="Ando Y."/>
            <person name="Yamazaki S."/>
            <person name="Fujita N."/>
        </authorList>
    </citation>
    <scope>NUCLEOTIDE SEQUENCE [LARGE SCALE GENOMIC DNA]</scope>
    <source>
        <strain evidence="7 8">NBRC 16725</strain>
    </source>
</reference>
<dbReference type="GO" id="GO:0055085">
    <property type="term" value="P:transmembrane transport"/>
    <property type="evidence" value="ECO:0007669"/>
    <property type="project" value="InterPro"/>
</dbReference>
<accession>U3A0V0</accession>
<dbReference type="InterPro" id="IPR037682">
    <property type="entry name" value="TonB_C"/>
</dbReference>
<proteinExistence type="predicted"/>
<sequence>MPIIAAAMGIKTFAFAIGVMAVGTGVAHAAPARPPGPVAPPPAPVLVNVKPPVPVASPATWVMPNDYPSQAMRNGETGTVRFLLHVDASGGVSNCAVTRSSGVAALDAVTCDVVSRRARFHPARDRLGRPVSGTYANAIRWQIPQGNLAPTDRQITGTFVVERDGSVRDCRLVTFQSEDQKTLKGDAAASLRDHTERTFCTAQVNYLPYRDATGAPVSKRVTITQIVKTEALKD</sequence>
<organism evidence="7 8">
    <name type="scientific">Caenibius tardaugens NBRC 16725</name>
    <dbReference type="NCBI Taxonomy" id="1219035"/>
    <lineage>
        <taxon>Bacteria</taxon>
        <taxon>Pseudomonadati</taxon>
        <taxon>Pseudomonadota</taxon>
        <taxon>Alphaproteobacteria</taxon>
        <taxon>Sphingomonadales</taxon>
        <taxon>Erythrobacteraceae</taxon>
        <taxon>Caenibius</taxon>
    </lineage>
</organism>
<name>U3A0V0_9SPHN</name>
<comment type="subcellular location">
    <subcellularLocation>
        <location evidence="1">Membrane</location>
        <topology evidence="1">Single-pass membrane protein</topology>
    </subcellularLocation>
</comment>
<keyword evidence="5" id="KW-0732">Signal</keyword>
<evidence type="ECO:0000256" key="5">
    <source>
        <dbReference type="SAM" id="SignalP"/>
    </source>
</evidence>
<feature type="domain" description="TonB C-terminal" evidence="6">
    <location>
        <begin position="52"/>
        <end position="150"/>
    </location>
</feature>
<dbReference type="Pfam" id="PF03544">
    <property type="entry name" value="TonB_C"/>
    <property type="match status" value="1"/>
</dbReference>
<evidence type="ECO:0000256" key="3">
    <source>
        <dbReference type="ARBA" id="ARBA00022989"/>
    </source>
</evidence>
<gene>
    <name evidence="7" type="ORF">NT2_02_04610</name>
</gene>
<dbReference type="NCBIfam" id="TIGR01352">
    <property type="entry name" value="tonB_Cterm"/>
    <property type="match status" value="1"/>
</dbReference>
<comment type="caution">
    <text evidence="7">The sequence shown here is derived from an EMBL/GenBank/DDBJ whole genome shotgun (WGS) entry which is preliminary data.</text>
</comment>
<evidence type="ECO:0000259" key="6">
    <source>
        <dbReference type="PROSITE" id="PS52015"/>
    </source>
</evidence>
<evidence type="ECO:0000256" key="2">
    <source>
        <dbReference type="ARBA" id="ARBA00022692"/>
    </source>
</evidence>